<dbReference type="AlphaFoldDB" id="A0A972JN92"/>
<protein>
    <submittedName>
        <fullName evidence="1">ATPase P</fullName>
    </submittedName>
</protein>
<reference evidence="1" key="1">
    <citation type="submission" date="2020-04" db="EMBL/GenBank/DDBJ databases">
        <title>Description of Shewanella salipaludis sp. nov., isolated from a salt marsh.</title>
        <authorList>
            <person name="Park S."/>
            <person name="Yoon J.-H."/>
        </authorList>
    </citation>
    <scope>NUCLEOTIDE SEQUENCE</scope>
    <source>
        <strain evidence="1">SHSM-M6</strain>
    </source>
</reference>
<dbReference type="EMBL" id="JAAXYH010000008">
    <property type="protein sequence ID" value="NMH65931.1"/>
    <property type="molecule type" value="Genomic_DNA"/>
</dbReference>
<evidence type="ECO:0000313" key="2">
    <source>
        <dbReference type="Proteomes" id="UP000737113"/>
    </source>
</evidence>
<sequence>MIEITIPGFTSLTLQHLVSDYNGTLAADGKLLPGVAELFEKLAPGIQIHVITADTFGLARSQLAGLPVTLEIIPLERQAEAKLAVIERLGADSVFAVGNGANDRLMLGRAAVGVALLQKEGASAATLASADLVSGNIVDALELLLHPKRLIATLRA</sequence>
<dbReference type="RefSeq" id="WP_169564658.1">
    <property type="nucleotide sequence ID" value="NZ_JAAXYH010000008.1"/>
</dbReference>
<gene>
    <name evidence="1" type="ORF">HC757_12250</name>
</gene>
<name>A0A972JN92_9GAMM</name>
<dbReference type="SUPFAM" id="SSF56784">
    <property type="entry name" value="HAD-like"/>
    <property type="match status" value="1"/>
</dbReference>
<evidence type="ECO:0000313" key="1">
    <source>
        <dbReference type="EMBL" id="NMH65931.1"/>
    </source>
</evidence>
<organism evidence="1 2">
    <name type="scientific">Shewanella salipaludis</name>
    <dbReference type="NCBI Taxonomy" id="2723052"/>
    <lineage>
        <taxon>Bacteria</taxon>
        <taxon>Pseudomonadati</taxon>
        <taxon>Pseudomonadota</taxon>
        <taxon>Gammaproteobacteria</taxon>
        <taxon>Alteromonadales</taxon>
        <taxon>Shewanellaceae</taxon>
        <taxon>Shewanella</taxon>
    </lineage>
</organism>
<dbReference type="Proteomes" id="UP000737113">
    <property type="component" value="Unassembled WGS sequence"/>
</dbReference>
<dbReference type="InterPro" id="IPR036412">
    <property type="entry name" value="HAD-like_sf"/>
</dbReference>
<comment type="caution">
    <text evidence="1">The sequence shown here is derived from an EMBL/GenBank/DDBJ whole genome shotgun (WGS) entry which is preliminary data.</text>
</comment>
<dbReference type="InterPro" id="IPR023214">
    <property type="entry name" value="HAD_sf"/>
</dbReference>
<accession>A0A972JN92</accession>
<dbReference type="Gene3D" id="3.40.50.1000">
    <property type="entry name" value="HAD superfamily/HAD-like"/>
    <property type="match status" value="1"/>
</dbReference>
<keyword evidence="2" id="KW-1185">Reference proteome</keyword>
<proteinExistence type="predicted"/>